<dbReference type="SUPFAM" id="SSF143011">
    <property type="entry name" value="RelE-like"/>
    <property type="match status" value="1"/>
</dbReference>
<dbReference type="InterPro" id="IPR007712">
    <property type="entry name" value="RelE/ParE_toxin"/>
</dbReference>
<dbReference type="RefSeq" id="WP_115072429.1">
    <property type="nucleotide sequence ID" value="NZ_UGHE01000002.1"/>
</dbReference>
<dbReference type="PANTHER" id="PTHR35601">
    <property type="entry name" value="TOXIN RELE"/>
    <property type="match status" value="1"/>
</dbReference>
<keyword evidence="2" id="KW-1277">Toxin-antitoxin system</keyword>
<reference evidence="3 4" key="1">
    <citation type="submission" date="2018-06" db="EMBL/GenBank/DDBJ databases">
        <authorList>
            <consortium name="Pathogen Informatics"/>
            <person name="Doyle S."/>
        </authorList>
    </citation>
    <scope>NUCLEOTIDE SEQUENCE [LARGE SCALE GENOMIC DNA]</scope>
    <source>
        <strain evidence="3 4">NCTC8540</strain>
    </source>
</reference>
<dbReference type="GO" id="GO:0016787">
    <property type="term" value="F:hydrolase activity"/>
    <property type="evidence" value="ECO:0007669"/>
    <property type="project" value="UniProtKB-KW"/>
</dbReference>
<gene>
    <name evidence="3" type="primary">stbE</name>
    <name evidence="3" type="ORF">NCTC8540_00048</name>
</gene>
<evidence type="ECO:0000256" key="1">
    <source>
        <dbReference type="ARBA" id="ARBA00006226"/>
    </source>
</evidence>
<dbReference type="PANTHER" id="PTHR35601:SF1">
    <property type="entry name" value="TOXIN RELE"/>
    <property type="match status" value="1"/>
</dbReference>
<evidence type="ECO:0000313" key="3">
    <source>
        <dbReference type="EMBL" id="STO67586.1"/>
    </source>
</evidence>
<comment type="similarity">
    <text evidence="1">Belongs to the RelE toxin family.</text>
</comment>
<dbReference type="AlphaFoldDB" id="A0AB38H8J5"/>
<dbReference type="NCBIfam" id="TIGR02385">
    <property type="entry name" value="RelE_StbE"/>
    <property type="match status" value="1"/>
</dbReference>
<evidence type="ECO:0000256" key="2">
    <source>
        <dbReference type="ARBA" id="ARBA00022649"/>
    </source>
</evidence>
<dbReference type="Pfam" id="PF05016">
    <property type="entry name" value="ParE_toxin"/>
    <property type="match status" value="1"/>
</dbReference>
<accession>A0AB38H8J5</accession>
<name>A0AB38H8J5_9PAST</name>
<dbReference type="Proteomes" id="UP000254496">
    <property type="component" value="Unassembled WGS sequence"/>
</dbReference>
<organism evidence="3 4">
    <name type="scientific">Canicola haemoglobinophilus</name>
    <dbReference type="NCBI Taxonomy" id="733"/>
    <lineage>
        <taxon>Bacteria</taxon>
        <taxon>Pseudomonadati</taxon>
        <taxon>Pseudomonadota</taxon>
        <taxon>Gammaproteobacteria</taxon>
        <taxon>Pasteurellales</taxon>
        <taxon>Pasteurellaceae</taxon>
        <taxon>Canicola</taxon>
    </lineage>
</organism>
<sequence length="95" mass="11335">MTYKLNFDRKALKEWHKLGDTIRAQFKKKLAERLENPHIPADRLKGYTEPLYKIKLRTAGYRLVYQVNDDEIIILVLSVGKREREEAYINAKNRM</sequence>
<keyword evidence="3" id="KW-0378">Hydrolase</keyword>
<proteinExistence type="inferred from homology"/>
<dbReference type="InterPro" id="IPR035093">
    <property type="entry name" value="RelE/ParE_toxin_dom_sf"/>
</dbReference>
<evidence type="ECO:0000313" key="4">
    <source>
        <dbReference type="Proteomes" id="UP000254496"/>
    </source>
</evidence>
<comment type="caution">
    <text evidence="3">The sequence shown here is derived from an EMBL/GenBank/DDBJ whole genome shotgun (WGS) entry which is preliminary data.</text>
</comment>
<dbReference type="EMBL" id="UGHJ01000001">
    <property type="protein sequence ID" value="STO67586.1"/>
    <property type="molecule type" value="Genomic_DNA"/>
</dbReference>
<dbReference type="EC" id="3.1.-.-" evidence="3"/>
<protein>
    <submittedName>
        <fullName evidence="3">Qin prophage toxin of the RelE-RelB toxin-antitoxin system</fullName>
        <ecNumber evidence="3">3.1.-.-</ecNumber>
    </submittedName>
</protein>
<dbReference type="Gene3D" id="3.30.2310.20">
    <property type="entry name" value="RelE-like"/>
    <property type="match status" value="1"/>
</dbReference>